<feature type="domain" description="SLS1 C-terminal" evidence="4">
    <location>
        <begin position="442"/>
        <end position="825"/>
    </location>
</feature>
<dbReference type="InterPro" id="IPR048400">
    <property type="entry name" value="SLS1_N"/>
</dbReference>
<organism evidence="5 6">
    <name type="scientific">Sporormia fimetaria CBS 119925</name>
    <dbReference type="NCBI Taxonomy" id="1340428"/>
    <lineage>
        <taxon>Eukaryota</taxon>
        <taxon>Fungi</taxon>
        <taxon>Dikarya</taxon>
        <taxon>Ascomycota</taxon>
        <taxon>Pezizomycotina</taxon>
        <taxon>Dothideomycetes</taxon>
        <taxon>Pleosporomycetidae</taxon>
        <taxon>Pleosporales</taxon>
        <taxon>Sporormiaceae</taxon>
        <taxon>Sporormia</taxon>
    </lineage>
</organism>
<dbReference type="Pfam" id="PF14611">
    <property type="entry name" value="KH_SLS1_1"/>
    <property type="match status" value="1"/>
</dbReference>
<feature type="region of interest" description="Disordered" evidence="1">
    <location>
        <begin position="23"/>
        <end position="68"/>
    </location>
</feature>
<protein>
    <submittedName>
        <fullName evidence="5">Uncharacterized protein</fullName>
    </submittedName>
</protein>
<gene>
    <name evidence="5" type="ORF">M011DRAFT_159351</name>
</gene>
<evidence type="ECO:0000313" key="5">
    <source>
        <dbReference type="EMBL" id="KAF2744861.1"/>
    </source>
</evidence>
<feature type="domain" description="SLS1 N-terminal" evidence="3">
    <location>
        <begin position="136"/>
        <end position="255"/>
    </location>
</feature>
<dbReference type="Pfam" id="PF20776">
    <property type="entry name" value="SLS1_N"/>
    <property type="match status" value="1"/>
</dbReference>
<feature type="compositionally biased region" description="Low complexity" evidence="1">
    <location>
        <begin position="543"/>
        <end position="563"/>
    </location>
</feature>
<evidence type="ECO:0000259" key="3">
    <source>
        <dbReference type="Pfam" id="PF20776"/>
    </source>
</evidence>
<feature type="compositionally biased region" description="Polar residues" evidence="1">
    <location>
        <begin position="527"/>
        <end position="538"/>
    </location>
</feature>
<dbReference type="PANTHER" id="PTHR37919">
    <property type="entry name" value="PROTEIN CBG05606"/>
    <property type="match status" value="1"/>
</dbReference>
<reference evidence="5" key="1">
    <citation type="journal article" date="2020" name="Stud. Mycol.">
        <title>101 Dothideomycetes genomes: a test case for predicting lifestyles and emergence of pathogens.</title>
        <authorList>
            <person name="Haridas S."/>
            <person name="Albert R."/>
            <person name="Binder M."/>
            <person name="Bloem J."/>
            <person name="Labutti K."/>
            <person name="Salamov A."/>
            <person name="Andreopoulos B."/>
            <person name="Baker S."/>
            <person name="Barry K."/>
            <person name="Bills G."/>
            <person name="Bluhm B."/>
            <person name="Cannon C."/>
            <person name="Castanera R."/>
            <person name="Culley D."/>
            <person name="Daum C."/>
            <person name="Ezra D."/>
            <person name="Gonzalez J."/>
            <person name="Henrissat B."/>
            <person name="Kuo A."/>
            <person name="Liang C."/>
            <person name="Lipzen A."/>
            <person name="Lutzoni F."/>
            <person name="Magnuson J."/>
            <person name="Mondo S."/>
            <person name="Nolan M."/>
            <person name="Ohm R."/>
            <person name="Pangilinan J."/>
            <person name="Park H.-J."/>
            <person name="Ramirez L."/>
            <person name="Alfaro M."/>
            <person name="Sun H."/>
            <person name="Tritt A."/>
            <person name="Yoshinaga Y."/>
            <person name="Zwiers L.-H."/>
            <person name="Turgeon B."/>
            <person name="Goodwin S."/>
            <person name="Spatafora J."/>
            <person name="Crous P."/>
            <person name="Grigoriev I."/>
        </authorList>
    </citation>
    <scope>NUCLEOTIDE SEQUENCE</scope>
    <source>
        <strain evidence="5">CBS 119925</strain>
    </source>
</reference>
<keyword evidence="6" id="KW-1185">Reference proteome</keyword>
<feature type="compositionally biased region" description="Polar residues" evidence="1">
    <location>
        <begin position="204"/>
        <end position="215"/>
    </location>
</feature>
<accession>A0A6A6V6D7</accession>
<proteinExistence type="predicted"/>
<dbReference type="AlphaFoldDB" id="A0A6A6V6D7"/>
<dbReference type="InterPro" id="IPR032741">
    <property type="entry name" value="Sls1_KH-1"/>
</dbReference>
<evidence type="ECO:0000259" key="4">
    <source>
        <dbReference type="Pfam" id="PF20778"/>
    </source>
</evidence>
<feature type="compositionally biased region" description="Basic and acidic residues" evidence="1">
    <location>
        <begin position="43"/>
        <end position="57"/>
    </location>
</feature>
<feature type="region of interest" description="Disordered" evidence="1">
    <location>
        <begin position="501"/>
        <end position="563"/>
    </location>
</feature>
<dbReference type="Pfam" id="PF20778">
    <property type="entry name" value="SLS1_C"/>
    <property type="match status" value="1"/>
</dbReference>
<evidence type="ECO:0000259" key="2">
    <source>
        <dbReference type="Pfam" id="PF14611"/>
    </source>
</evidence>
<feature type="compositionally biased region" description="Basic residues" evidence="1">
    <location>
        <begin position="193"/>
        <end position="203"/>
    </location>
</feature>
<dbReference type="EMBL" id="MU006586">
    <property type="protein sequence ID" value="KAF2744861.1"/>
    <property type="molecule type" value="Genomic_DNA"/>
</dbReference>
<dbReference type="InterPro" id="IPR048401">
    <property type="entry name" value="SLS1_C"/>
</dbReference>
<name>A0A6A6V6D7_9PLEO</name>
<feature type="region of interest" description="Disordered" evidence="1">
    <location>
        <begin position="192"/>
        <end position="223"/>
    </location>
</feature>
<dbReference type="PANTHER" id="PTHR37919:SF2">
    <property type="entry name" value="EXPERA DOMAIN-CONTAINING PROTEIN"/>
    <property type="match status" value="1"/>
</dbReference>
<feature type="region of interest" description="Disordered" evidence="1">
    <location>
        <begin position="464"/>
        <end position="486"/>
    </location>
</feature>
<evidence type="ECO:0000256" key="1">
    <source>
        <dbReference type="SAM" id="MobiDB-lite"/>
    </source>
</evidence>
<dbReference type="OrthoDB" id="5392646at2759"/>
<dbReference type="GO" id="GO:0005743">
    <property type="term" value="C:mitochondrial inner membrane"/>
    <property type="evidence" value="ECO:0007669"/>
    <property type="project" value="InterPro"/>
</dbReference>
<evidence type="ECO:0000313" key="6">
    <source>
        <dbReference type="Proteomes" id="UP000799440"/>
    </source>
</evidence>
<dbReference type="Proteomes" id="UP000799440">
    <property type="component" value="Unassembled WGS sequence"/>
</dbReference>
<sequence>MIAHRTSGASLCLRCELQALRSRAPRSCPRRSSHRSLSTSTSRRNDFDDNGDPKPSKTGDYANTHSPTRLSRFPLRRVVRLEGMKALGSDAGVIVLPELLSRKPRSFPTETVEAADVGPEQERPDILATLKTEGAAATQDEINQQLDSLRPTPDMHVDTDGVVYISHAEERTLKQTLMDGFNGQQLSKYLRSLQKKHRQKQQKGSRSTAGEQKSSARPVPRTQWTPISQVTSGWLAENNPPQKSKVVDEILRMWDIFILEEVESPGRIELTLQPWQLPLLTVGAPSTVLSRVGNLRKAKVEVLQKPLRVQITAAKSNAEYAADDIERVVQNVAGHQFRISEWAEAGLLDTEKLGKKLGEKLVDIFPAGSLQAVGDINGAYIQPVSDDTLSIHASDEESANAARRDLVRLLPLKGGPKCTVRITMAMALKKKGSFMPCAFQDHLAYTERAQALGRWVLPSLRQDVDQQPGEEPHTPPASLSGNSLNPVNPVNVSVQTNMVSEVASPETPATNGNGTVPGEELGRDTAASISESTVPTSEARTDAPPVVSSDPVPEVPAVSAEEVAPNVPQWRREPRVTLSAVFGHAMYPMNNHRLPNLKDRHATTAVFSTALPGIYKVLRNTLDPIVTETLDYSFVPSPRTQIPLEPGQTYPELAMKFRPRPRTAELRSVTLSHDRYCHDVLLPDNLTDIRFKHEKQISLLNFRLHPAIKEYAKEVVQSFKSRGRLTAPPEITIEVPRFTIAGNSPTDESTVPVTYLFAGVSHRQHFNASYKGHQLVYHSVNEGKMGRNGTSLQLYSTKGTSDIMKEVDFAEHKERLAKFVHTAFSLVGDLTRAGGDPLTLRTYAKTVPVTDYLAEEERRKDAEALAGLEKLNDADLSTMLGDVLRPYLDRAPDDLESTDMD</sequence>
<feature type="domain" description="SLS1 first KH" evidence="2">
    <location>
        <begin position="265"/>
        <end position="332"/>
    </location>
</feature>